<proteinExistence type="predicted"/>
<protein>
    <submittedName>
        <fullName evidence="2">Uncharacterized protein</fullName>
    </submittedName>
</protein>
<evidence type="ECO:0000313" key="3">
    <source>
        <dbReference type="Proteomes" id="UP001303760"/>
    </source>
</evidence>
<feature type="region of interest" description="Disordered" evidence="1">
    <location>
        <begin position="1"/>
        <end position="46"/>
    </location>
</feature>
<keyword evidence="3" id="KW-1185">Reference proteome</keyword>
<reference evidence="2" key="2">
    <citation type="submission" date="2023-05" db="EMBL/GenBank/DDBJ databases">
        <authorList>
            <consortium name="Lawrence Berkeley National Laboratory"/>
            <person name="Steindorff A."/>
            <person name="Hensen N."/>
            <person name="Bonometti L."/>
            <person name="Westerberg I."/>
            <person name="Brannstrom I.O."/>
            <person name="Guillou S."/>
            <person name="Cros-Aarteil S."/>
            <person name="Calhoun S."/>
            <person name="Haridas S."/>
            <person name="Kuo A."/>
            <person name="Mondo S."/>
            <person name="Pangilinan J."/>
            <person name="Riley R."/>
            <person name="Labutti K."/>
            <person name="Andreopoulos B."/>
            <person name="Lipzen A."/>
            <person name="Chen C."/>
            <person name="Yanf M."/>
            <person name="Daum C."/>
            <person name="Ng V."/>
            <person name="Clum A."/>
            <person name="Ohm R."/>
            <person name="Martin F."/>
            <person name="Silar P."/>
            <person name="Natvig D."/>
            <person name="Lalanne C."/>
            <person name="Gautier V."/>
            <person name="Ament-Velasquez S.L."/>
            <person name="Kruys A."/>
            <person name="Hutchinson M.I."/>
            <person name="Powell A.J."/>
            <person name="Barry K."/>
            <person name="Miller A.N."/>
            <person name="Grigoriev I.V."/>
            <person name="Debuchy R."/>
            <person name="Gladieux P."/>
            <person name="Thoren M.H."/>
            <person name="Johannesson H."/>
        </authorList>
    </citation>
    <scope>NUCLEOTIDE SEQUENCE</scope>
    <source>
        <strain evidence="2">CBS 532.94</strain>
    </source>
</reference>
<dbReference type="EMBL" id="MU860122">
    <property type="protein sequence ID" value="KAK4237804.1"/>
    <property type="molecule type" value="Genomic_DNA"/>
</dbReference>
<gene>
    <name evidence="2" type="ORF">C8A03DRAFT_34221</name>
</gene>
<sequence>MPTVEPPRQQAPMEAAPTPASGRTSAEVVTQQPKSEPRPQAENDLHLRGGSMSIGCTCCGGTFSCHRVCCR</sequence>
<reference evidence="2" key="1">
    <citation type="journal article" date="2023" name="Mol. Phylogenet. Evol.">
        <title>Genome-scale phylogeny and comparative genomics of the fungal order Sordariales.</title>
        <authorList>
            <person name="Hensen N."/>
            <person name="Bonometti L."/>
            <person name="Westerberg I."/>
            <person name="Brannstrom I.O."/>
            <person name="Guillou S."/>
            <person name="Cros-Aarteil S."/>
            <person name="Calhoun S."/>
            <person name="Haridas S."/>
            <person name="Kuo A."/>
            <person name="Mondo S."/>
            <person name="Pangilinan J."/>
            <person name="Riley R."/>
            <person name="LaButti K."/>
            <person name="Andreopoulos B."/>
            <person name="Lipzen A."/>
            <person name="Chen C."/>
            <person name="Yan M."/>
            <person name="Daum C."/>
            <person name="Ng V."/>
            <person name="Clum A."/>
            <person name="Steindorff A."/>
            <person name="Ohm R.A."/>
            <person name="Martin F."/>
            <person name="Silar P."/>
            <person name="Natvig D.O."/>
            <person name="Lalanne C."/>
            <person name="Gautier V."/>
            <person name="Ament-Velasquez S.L."/>
            <person name="Kruys A."/>
            <person name="Hutchinson M.I."/>
            <person name="Powell A.J."/>
            <person name="Barry K."/>
            <person name="Miller A.N."/>
            <person name="Grigoriev I.V."/>
            <person name="Debuchy R."/>
            <person name="Gladieux P."/>
            <person name="Hiltunen Thoren M."/>
            <person name="Johannesson H."/>
        </authorList>
    </citation>
    <scope>NUCLEOTIDE SEQUENCE</scope>
    <source>
        <strain evidence="2">CBS 532.94</strain>
    </source>
</reference>
<evidence type="ECO:0000313" key="2">
    <source>
        <dbReference type="EMBL" id="KAK4237804.1"/>
    </source>
</evidence>
<dbReference type="Proteomes" id="UP001303760">
    <property type="component" value="Unassembled WGS sequence"/>
</dbReference>
<name>A0AAN7C9A6_9PEZI</name>
<dbReference type="AlphaFoldDB" id="A0AAN7C9A6"/>
<evidence type="ECO:0000256" key="1">
    <source>
        <dbReference type="SAM" id="MobiDB-lite"/>
    </source>
</evidence>
<comment type="caution">
    <text evidence="2">The sequence shown here is derived from an EMBL/GenBank/DDBJ whole genome shotgun (WGS) entry which is preliminary data.</text>
</comment>
<organism evidence="2 3">
    <name type="scientific">Achaetomium macrosporum</name>
    <dbReference type="NCBI Taxonomy" id="79813"/>
    <lineage>
        <taxon>Eukaryota</taxon>
        <taxon>Fungi</taxon>
        <taxon>Dikarya</taxon>
        <taxon>Ascomycota</taxon>
        <taxon>Pezizomycotina</taxon>
        <taxon>Sordariomycetes</taxon>
        <taxon>Sordariomycetidae</taxon>
        <taxon>Sordariales</taxon>
        <taxon>Chaetomiaceae</taxon>
        <taxon>Achaetomium</taxon>
    </lineage>
</organism>
<accession>A0AAN7C9A6</accession>
<feature type="compositionally biased region" description="Basic and acidic residues" evidence="1">
    <location>
        <begin position="35"/>
        <end position="46"/>
    </location>
</feature>
<feature type="compositionally biased region" description="Polar residues" evidence="1">
    <location>
        <begin position="21"/>
        <end position="34"/>
    </location>
</feature>